<dbReference type="EMBL" id="JAVRHU010000002">
    <property type="protein sequence ID" value="MDT0621511.1"/>
    <property type="molecule type" value="Genomic_DNA"/>
</dbReference>
<feature type="region of interest" description="Disordered" evidence="1">
    <location>
        <begin position="188"/>
        <end position="208"/>
    </location>
</feature>
<proteinExistence type="predicted"/>
<sequence length="731" mass="83076">MKKVLIFFFLTVFYAQGQLEIGGDAVYSPTQLEIVTARYFNNWSIGRNDEIDETINSSEDFYNDVIVNGNGDRGRWDNFHNSTSVIPNSGPDGRYEPHYQRARRYGSGDYPNEVNVSENISKTANFALILGKAAEMHNAGTSFENVNPEGEISFNGQNWKLNDLAEELANAVFLELIWYAESDALDASNGGTQRESGEPARQNSTHGTFSRFMYNPTSIFGIDGLRTGAPWWVTFAKMSKLVHAYGKVKDLLVGKQIYEDNKLKVNYWFKDWRDFCFANMDILMKTKLDSNWRDFDKNWNIGGGLFDGKGNAQSYTHYDSNGNGQNRIQGNLWDVFNNRENDHFEYLHTYATYFGDEELQDWMYDWWKAFYAVYTWSDGTMYEFYRGGTGIPAMQYPHIIIVQLVSMAQTHANAVINNFPNVGTNPRKFYDYESSMGSDELSDGDWSDSSSGGNKGLELTMNNILRHFQNSSNGGWFLNRYDESGVAIPEDPSQTNTIASGLANLYYDNNFFRAGNVRDGSMGLNSYSNHGSGGLNGEWGQAWWLAGSLGGEVAAYEMGGVLADDISAWENDADRDSDNEEEEQEEEEEEENNDEENNDEEGNTEEENDNEESDNAEEEENDEASDVDDFLEEDVDDTITAEELDNLLEANNEFFIAENPVRDATLKIVKSDDECGIISIYDLNARLLHQRNECGKQLSIPIDFILSRGVYVVRVERQSRTDVKRFLFNRN</sequence>
<feature type="region of interest" description="Disordered" evidence="1">
    <location>
        <begin position="572"/>
        <end position="629"/>
    </location>
</feature>
<name>A0ABU3BH65_9FLAO</name>
<organism evidence="2 3">
    <name type="scientific">Croceitalea vernalis</name>
    <dbReference type="NCBI Taxonomy" id="3075599"/>
    <lineage>
        <taxon>Bacteria</taxon>
        <taxon>Pseudomonadati</taxon>
        <taxon>Bacteroidota</taxon>
        <taxon>Flavobacteriia</taxon>
        <taxon>Flavobacteriales</taxon>
        <taxon>Flavobacteriaceae</taxon>
        <taxon>Croceitalea</taxon>
    </lineage>
</organism>
<dbReference type="RefSeq" id="WP_311387579.1">
    <property type="nucleotide sequence ID" value="NZ_JAVRHU010000002.1"/>
</dbReference>
<keyword evidence="3" id="KW-1185">Reference proteome</keyword>
<accession>A0ABU3BH65</accession>
<gene>
    <name evidence="2" type="ORF">RM520_07735</name>
</gene>
<reference evidence="2 3" key="1">
    <citation type="submission" date="2023-09" db="EMBL/GenBank/DDBJ databases">
        <authorList>
            <person name="Rey-Velasco X."/>
        </authorList>
    </citation>
    <scope>NUCLEOTIDE SEQUENCE [LARGE SCALE GENOMIC DNA]</scope>
    <source>
        <strain evidence="2 3">P007</strain>
    </source>
</reference>
<evidence type="ECO:0000313" key="3">
    <source>
        <dbReference type="Proteomes" id="UP001250662"/>
    </source>
</evidence>
<dbReference type="Proteomes" id="UP001250662">
    <property type="component" value="Unassembled WGS sequence"/>
</dbReference>
<comment type="caution">
    <text evidence="2">The sequence shown here is derived from an EMBL/GenBank/DDBJ whole genome shotgun (WGS) entry which is preliminary data.</text>
</comment>
<protein>
    <submittedName>
        <fullName evidence="2">T9SS type A sorting domain-containing protein</fullName>
    </submittedName>
</protein>
<evidence type="ECO:0000256" key="1">
    <source>
        <dbReference type="SAM" id="MobiDB-lite"/>
    </source>
</evidence>
<evidence type="ECO:0000313" key="2">
    <source>
        <dbReference type="EMBL" id="MDT0621511.1"/>
    </source>
</evidence>